<dbReference type="Proteomes" id="UP001461498">
    <property type="component" value="Unassembled WGS sequence"/>
</dbReference>
<accession>A0AAW1DNB9</accession>
<dbReference type="EMBL" id="JAPXFL010000001">
    <property type="protein sequence ID" value="KAK9512107.1"/>
    <property type="molecule type" value="Genomic_DNA"/>
</dbReference>
<comment type="caution">
    <text evidence="1">The sequence shown here is derived from an EMBL/GenBank/DDBJ whole genome shotgun (WGS) entry which is preliminary data.</text>
</comment>
<keyword evidence="2" id="KW-1185">Reference proteome</keyword>
<name>A0AAW1DNB9_9HEMI</name>
<reference evidence="1 2" key="1">
    <citation type="submission" date="2022-12" db="EMBL/GenBank/DDBJ databases">
        <title>Chromosome-level genome assembly of true bugs.</title>
        <authorList>
            <person name="Ma L."/>
            <person name="Li H."/>
        </authorList>
    </citation>
    <scope>NUCLEOTIDE SEQUENCE [LARGE SCALE GENOMIC DNA]</scope>
    <source>
        <strain evidence="1">Lab_2022b</strain>
    </source>
</reference>
<gene>
    <name evidence="1" type="ORF">O3M35_000604</name>
</gene>
<proteinExistence type="predicted"/>
<organism evidence="1 2">
    <name type="scientific">Rhynocoris fuscipes</name>
    <dbReference type="NCBI Taxonomy" id="488301"/>
    <lineage>
        <taxon>Eukaryota</taxon>
        <taxon>Metazoa</taxon>
        <taxon>Ecdysozoa</taxon>
        <taxon>Arthropoda</taxon>
        <taxon>Hexapoda</taxon>
        <taxon>Insecta</taxon>
        <taxon>Pterygota</taxon>
        <taxon>Neoptera</taxon>
        <taxon>Paraneoptera</taxon>
        <taxon>Hemiptera</taxon>
        <taxon>Heteroptera</taxon>
        <taxon>Panheteroptera</taxon>
        <taxon>Cimicomorpha</taxon>
        <taxon>Reduviidae</taxon>
        <taxon>Harpactorinae</taxon>
        <taxon>Harpactorini</taxon>
        <taxon>Rhynocoris</taxon>
    </lineage>
</organism>
<evidence type="ECO:0000313" key="1">
    <source>
        <dbReference type="EMBL" id="KAK9512107.1"/>
    </source>
</evidence>
<sequence>MARSNVIKDCLDLQQIRQRQDELFRSVSLDVYHGCLSGEHLIVKYSSFRSKSLGPSVLTVSVTYKF</sequence>
<evidence type="ECO:0000313" key="2">
    <source>
        <dbReference type="Proteomes" id="UP001461498"/>
    </source>
</evidence>
<protein>
    <submittedName>
        <fullName evidence="1">Uncharacterized protein</fullName>
    </submittedName>
</protein>
<dbReference type="AlphaFoldDB" id="A0AAW1DNB9"/>